<keyword evidence="3" id="KW-1185">Reference proteome</keyword>
<dbReference type="AlphaFoldDB" id="A0A0C9W1J7"/>
<sequence>MCHYMARDRNSARSDHLEARRVEDSSGTVFGGGFGPCCRGRPESTLQHLPHDVLYHIATFLGVPDVVSLQEALPLLSAPEVSYSLWSRIYQNSSLPRPPGPLTPTEIDNHILTLRQSAQVERTWAEARAQEEINRGGWIYSETPGSKYELSRKRSFELPFKEDAHEGKFGLVSGRWLFLAIPREGRVICYDLNASETRLGEFTEVYKSREAGILHFACVESSGLNGEPIAFAAVKERCRSASVPLDDVPVQDFPHKIKILKIEAPSFSSSAGIDQVHLQEVLVSPNNWHGPTFTIALGPTLLVAADSSSHACETGVLCMDVVSYEMYQLPIVKTPGSFDPVAVTFVPCTTYILVIKVFRRANPGAAGAGEGFLTVVDAYDLERPLAPNWEHHKRGPRHLSEAGVLRQLGHTHHGITTHFVRDAKLLEDPTYSVAIARVVPESIAALRGYRTSPLSSPLTITATFVGIRNLSQPLRSSFLGILRLVLSPVEPRSGRPPASVERSSLHRWIVLQSPSPFQQTVSSPIFQGLGDIAVEYTPLYPLPAPLRLSFFQPTVNGSTRGIIFMPAEEQITDTYKARSSPVLPVFEGVWIRLGAMTEEEAELTDAGENSNTLDPIQYFSDNPALPPGISSTPRSAPVRITVTSLPHLATIFPPVLLAFDAVRGRMVFMRLGALSPARLEHWPKIEIWDYSSK</sequence>
<organism evidence="2 3">
    <name type="scientific">Hydnomerulius pinastri MD-312</name>
    <dbReference type="NCBI Taxonomy" id="994086"/>
    <lineage>
        <taxon>Eukaryota</taxon>
        <taxon>Fungi</taxon>
        <taxon>Dikarya</taxon>
        <taxon>Basidiomycota</taxon>
        <taxon>Agaricomycotina</taxon>
        <taxon>Agaricomycetes</taxon>
        <taxon>Agaricomycetidae</taxon>
        <taxon>Boletales</taxon>
        <taxon>Boletales incertae sedis</taxon>
        <taxon>Leucogyrophana</taxon>
    </lineage>
</organism>
<evidence type="ECO:0000313" key="3">
    <source>
        <dbReference type="Proteomes" id="UP000053820"/>
    </source>
</evidence>
<accession>A0A0C9W1J7</accession>
<reference evidence="2 3" key="1">
    <citation type="submission" date="2014-04" db="EMBL/GenBank/DDBJ databases">
        <title>Evolutionary Origins and Diversification of the Mycorrhizal Mutualists.</title>
        <authorList>
            <consortium name="DOE Joint Genome Institute"/>
            <consortium name="Mycorrhizal Genomics Consortium"/>
            <person name="Kohler A."/>
            <person name="Kuo A."/>
            <person name="Nagy L.G."/>
            <person name="Floudas D."/>
            <person name="Copeland A."/>
            <person name="Barry K.W."/>
            <person name="Cichocki N."/>
            <person name="Veneault-Fourrey C."/>
            <person name="LaButti K."/>
            <person name="Lindquist E.A."/>
            <person name="Lipzen A."/>
            <person name="Lundell T."/>
            <person name="Morin E."/>
            <person name="Murat C."/>
            <person name="Riley R."/>
            <person name="Ohm R."/>
            <person name="Sun H."/>
            <person name="Tunlid A."/>
            <person name="Henrissat B."/>
            <person name="Grigoriev I.V."/>
            <person name="Hibbett D.S."/>
            <person name="Martin F."/>
        </authorList>
    </citation>
    <scope>NUCLEOTIDE SEQUENCE [LARGE SCALE GENOMIC DNA]</scope>
    <source>
        <strain evidence="2 3">MD-312</strain>
    </source>
</reference>
<evidence type="ECO:0008006" key="4">
    <source>
        <dbReference type="Google" id="ProtNLM"/>
    </source>
</evidence>
<dbReference type="Proteomes" id="UP000053820">
    <property type="component" value="Unassembled WGS sequence"/>
</dbReference>
<evidence type="ECO:0000256" key="1">
    <source>
        <dbReference type="SAM" id="MobiDB-lite"/>
    </source>
</evidence>
<proteinExistence type="predicted"/>
<protein>
    <recommendedName>
        <fullName evidence="4">F-box domain-containing protein</fullName>
    </recommendedName>
</protein>
<dbReference type="OrthoDB" id="2670063at2759"/>
<dbReference type="HOGENOM" id="CLU_397431_0_0_1"/>
<feature type="region of interest" description="Disordered" evidence="1">
    <location>
        <begin position="1"/>
        <end position="22"/>
    </location>
</feature>
<dbReference type="EMBL" id="KN839845">
    <property type="protein sequence ID" value="KIJ64755.1"/>
    <property type="molecule type" value="Genomic_DNA"/>
</dbReference>
<evidence type="ECO:0000313" key="2">
    <source>
        <dbReference type="EMBL" id="KIJ64755.1"/>
    </source>
</evidence>
<name>A0A0C9W1J7_9AGAM</name>
<gene>
    <name evidence="2" type="ORF">HYDPIDRAFT_111349</name>
</gene>